<evidence type="ECO:0008006" key="4">
    <source>
        <dbReference type="Google" id="ProtNLM"/>
    </source>
</evidence>
<keyword evidence="3" id="KW-1185">Reference proteome</keyword>
<dbReference type="RefSeq" id="XP_041152790.1">
    <property type="nucleotide sequence ID" value="XM_041304546.1"/>
</dbReference>
<dbReference type="Pfam" id="PF04749">
    <property type="entry name" value="PLAC8"/>
    <property type="match status" value="1"/>
</dbReference>
<dbReference type="InterPro" id="IPR006461">
    <property type="entry name" value="PLAC_motif_containing"/>
</dbReference>
<evidence type="ECO:0000313" key="3">
    <source>
        <dbReference type="Proteomes" id="UP000719766"/>
    </source>
</evidence>
<feature type="compositionally biased region" description="Polar residues" evidence="1">
    <location>
        <begin position="101"/>
        <end position="114"/>
    </location>
</feature>
<organism evidence="2 3">
    <name type="scientific">Suillus plorans</name>
    <dbReference type="NCBI Taxonomy" id="116603"/>
    <lineage>
        <taxon>Eukaryota</taxon>
        <taxon>Fungi</taxon>
        <taxon>Dikarya</taxon>
        <taxon>Basidiomycota</taxon>
        <taxon>Agaricomycotina</taxon>
        <taxon>Agaricomycetes</taxon>
        <taxon>Agaricomycetidae</taxon>
        <taxon>Boletales</taxon>
        <taxon>Suillineae</taxon>
        <taxon>Suillaceae</taxon>
        <taxon>Suillus</taxon>
    </lineage>
</organism>
<dbReference type="PANTHER" id="PTHR15907">
    <property type="entry name" value="DUF614 FAMILY PROTEIN-RELATED"/>
    <property type="match status" value="1"/>
</dbReference>
<proteinExistence type="predicted"/>
<dbReference type="Proteomes" id="UP000719766">
    <property type="component" value="Unassembled WGS sequence"/>
</dbReference>
<evidence type="ECO:0000256" key="1">
    <source>
        <dbReference type="SAM" id="MobiDB-lite"/>
    </source>
</evidence>
<name>A0A9P7ABV4_9AGAM</name>
<dbReference type="NCBIfam" id="TIGR01571">
    <property type="entry name" value="A_thal_Cys_rich"/>
    <property type="match status" value="1"/>
</dbReference>
<evidence type="ECO:0000313" key="2">
    <source>
        <dbReference type="EMBL" id="KAG1785307.1"/>
    </source>
</evidence>
<dbReference type="OrthoDB" id="1045822at2759"/>
<dbReference type="AlphaFoldDB" id="A0A9P7ABV4"/>
<dbReference type="EMBL" id="JABBWE010000113">
    <property type="protein sequence ID" value="KAG1785307.1"/>
    <property type="molecule type" value="Genomic_DNA"/>
</dbReference>
<accession>A0A9P7ABV4</accession>
<sequence length="114" mass="12787">MSCWCPCMIYGKNRQRFDHLQENDTADPEHGGSGCDADCCMHLALNVLCGFGWVLQLGQRATLRARYHIDGSYVNDCLTAFFCTPCELTQESRELAEEGMTASNTERLGQTRNT</sequence>
<reference evidence="2" key="1">
    <citation type="journal article" date="2020" name="New Phytol.">
        <title>Comparative genomics reveals dynamic genome evolution in host specialist ectomycorrhizal fungi.</title>
        <authorList>
            <person name="Lofgren L.A."/>
            <person name="Nguyen N.H."/>
            <person name="Vilgalys R."/>
            <person name="Ruytinx J."/>
            <person name="Liao H.L."/>
            <person name="Branco S."/>
            <person name="Kuo A."/>
            <person name="LaButti K."/>
            <person name="Lipzen A."/>
            <person name="Andreopoulos W."/>
            <person name="Pangilinan J."/>
            <person name="Riley R."/>
            <person name="Hundley H."/>
            <person name="Na H."/>
            <person name="Barry K."/>
            <person name="Grigoriev I.V."/>
            <person name="Stajich J.E."/>
            <person name="Kennedy P.G."/>
        </authorList>
    </citation>
    <scope>NUCLEOTIDE SEQUENCE</scope>
    <source>
        <strain evidence="2">S12</strain>
    </source>
</reference>
<feature type="region of interest" description="Disordered" evidence="1">
    <location>
        <begin position="94"/>
        <end position="114"/>
    </location>
</feature>
<gene>
    <name evidence="2" type="ORF">HD556DRAFT_1423057</name>
</gene>
<comment type="caution">
    <text evidence="2">The sequence shown here is derived from an EMBL/GenBank/DDBJ whole genome shotgun (WGS) entry which is preliminary data.</text>
</comment>
<dbReference type="GeneID" id="64598310"/>
<protein>
    <recommendedName>
        <fullName evidence="4">PLAC8 family protein</fullName>
    </recommendedName>
</protein>